<keyword evidence="4" id="KW-0028">Amino-acid biosynthesis</keyword>
<dbReference type="InterPro" id="IPR029036">
    <property type="entry name" value="P5CR_dimer"/>
</dbReference>
<comment type="subcellular location">
    <subcellularLocation>
        <location evidence="4">Cytoplasm</location>
    </subcellularLocation>
</comment>
<sequence>MKKVAFIGAGNMNSSILVGMVNQGFNANDIMVSNPSAPKREALAQQYGVQQSEDNIVAANFADVIVLGVKPHFIRQVCREIAAQVDISNKCFISVAAGISLAQMQSELGDSTAIIRCMPNTPSQLGIGMTGVFANSAIKADDEAFTNSLLNGIGKVLWLQSEAEIDDLLAVSASGPAYFFAFMEAMQTKAMEFGFSEQVARELVQQTAVGAAQMVIQNTDSISTLRENVTSKGGTTQAALNVFANGNLISLVGDSMEAAKQRSIEITESNN</sequence>
<dbReference type="NCBIfam" id="TIGR00112">
    <property type="entry name" value="proC"/>
    <property type="match status" value="1"/>
</dbReference>
<comment type="similarity">
    <text evidence="1 4">Belongs to the pyrroline-5-carboxylate reductase family.</text>
</comment>
<keyword evidence="4" id="KW-0641">Proline biosynthesis</keyword>
<evidence type="ECO:0000256" key="3">
    <source>
        <dbReference type="ARBA" id="ARBA00023002"/>
    </source>
</evidence>
<name>A0ABZ0GV03_9GAMM</name>
<dbReference type="InterPro" id="IPR000304">
    <property type="entry name" value="Pyrroline-COOH_reductase"/>
</dbReference>
<organism evidence="8 9">
    <name type="scientific">Thalassotalea fonticola</name>
    <dbReference type="NCBI Taxonomy" id="3065649"/>
    <lineage>
        <taxon>Bacteria</taxon>
        <taxon>Pseudomonadati</taxon>
        <taxon>Pseudomonadota</taxon>
        <taxon>Gammaproteobacteria</taxon>
        <taxon>Alteromonadales</taxon>
        <taxon>Colwelliaceae</taxon>
        <taxon>Thalassotalea</taxon>
    </lineage>
</organism>
<dbReference type="EMBL" id="CP136600">
    <property type="protein sequence ID" value="WOH39292.1"/>
    <property type="molecule type" value="Genomic_DNA"/>
</dbReference>
<dbReference type="Gene3D" id="3.40.50.720">
    <property type="entry name" value="NAD(P)-binding Rossmann-like Domain"/>
    <property type="match status" value="1"/>
</dbReference>
<reference evidence="8 9" key="1">
    <citation type="submission" date="2023-09" db="EMBL/GenBank/DDBJ databases">
        <authorList>
            <person name="Qi X."/>
        </authorList>
    </citation>
    <scope>NUCLEOTIDE SEQUENCE [LARGE SCALE GENOMIC DNA]</scope>
    <source>
        <strain evidence="8 9">S1-1</strain>
    </source>
</reference>
<comment type="function">
    <text evidence="4">Catalyzes the reduction of 1-pyrroline-5-carboxylate (PCA) to L-proline.</text>
</comment>
<comment type="pathway">
    <text evidence="4">Amino-acid biosynthesis; L-proline biosynthesis; L-proline from L-glutamate 5-semialdehyde: step 1/1.</text>
</comment>
<dbReference type="Pfam" id="PF14748">
    <property type="entry name" value="P5CR_dimer"/>
    <property type="match status" value="1"/>
</dbReference>
<protein>
    <recommendedName>
        <fullName evidence="4 5">Pyrroline-5-carboxylate reductase</fullName>
        <shortName evidence="4">P5C reductase</shortName>
        <shortName evidence="4">P5CR</shortName>
        <ecNumber evidence="4 5">1.5.1.2</ecNumber>
    </recommendedName>
    <alternativeName>
        <fullName evidence="4">PCA reductase</fullName>
    </alternativeName>
</protein>
<evidence type="ECO:0000256" key="5">
    <source>
        <dbReference type="NCBIfam" id="TIGR00112"/>
    </source>
</evidence>
<evidence type="ECO:0000259" key="7">
    <source>
        <dbReference type="Pfam" id="PF14748"/>
    </source>
</evidence>
<evidence type="ECO:0000256" key="2">
    <source>
        <dbReference type="ARBA" id="ARBA00022857"/>
    </source>
</evidence>
<evidence type="ECO:0000256" key="1">
    <source>
        <dbReference type="ARBA" id="ARBA00005525"/>
    </source>
</evidence>
<dbReference type="SUPFAM" id="SSF51735">
    <property type="entry name" value="NAD(P)-binding Rossmann-fold domains"/>
    <property type="match status" value="1"/>
</dbReference>
<keyword evidence="4" id="KW-0963">Cytoplasm</keyword>
<evidence type="ECO:0000259" key="6">
    <source>
        <dbReference type="Pfam" id="PF03807"/>
    </source>
</evidence>
<dbReference type="PANTHER" id="PTHR11645">
    <property type="entry name" value="PYRROLINE-5-CARBOXYLATE REDUCTASE"/>
    <property type="match status" value="1"/>
</dbReference>
<comment type="catalytic activity">
    <reaction evidence="4">
        <text>L-proline + NADP(+) = (S)-1-pyrroline-5-carboxylate + NADPH + 2 H(+)</text>
        <dbReference type="Rhea" id="RHEA:14109"/>
        <dbReference type="ChEBI" id="CHEBI:15378"/>
        <dbReference type="ChEBI" id="CHEBI:17388"/>
        <dbReference type="ChEBI" id="CHEBI:57783"/>
        <dbReference type="ChEBI" id="CHEBI:58349"/>
        <dbReference type="ChEBI" id="CHEBI:60039"/>
        <dbReference type="EC" id="1.5.1.2"/>
    </reaction>
</comment>
<dbReference type="Pfam" id="PF03807">
    <property type="entry name" value="F420_oxidored"/>
    <property type="match status" value="1"/>
</dbReference>
<dbReference type="HAMAP" id="MF_01925">
    <property type="entry name" value="P5C_reductase"/>
    <property type="match status" value="1"/>
</dbReference>
<evidence type="ECO:0000313" key="9">
    <source>
        <dbReference type="Proteomes" id="UP001301442"/>
    </source>
</evidence>
<dbReference type="RefSeq" id="WP_348398059.1">
    <property type="nucleotide sequence ID" value="NZ_CP136600.1"/>
</dbReference>
<dbReference type="GO" id="GO:0004735">
    <property type="term" value="F:pyrroline-5-carboxylate reductase activity"/>
    <property type="evidence" value="ECO:0007669"/>
    <property type="project" value="UniProtKB-EC"/>
</dbReference>
<dbReference type="PIRSF" id="PIRSF000193">
    <property type="entry name" value="Pyrrol-5-carb_rd"/>
    <property type="match status" value="1"/>
</dbReference>
<dbReference type="InterPro" id="IPR028939">
    <property type="entry name" value="P5C_Rdtase_cat_N"/>
</dbReference>
<dbReference type="PANTHER" id="PTHR11645:SF0">
    <property type="entry name" value="PYRROLINE-5-CARBOXYLATE REDUCTASE 3"/>
    <property type="match status" value="1"/>
</dbReference>
<dbReference type="EC" id="1.5.1.2" evidence="4 5"/>
<dbReference type="InterPro" id="IPR036291">
    <property type="entry name" value="NAD(P)-bd_dom_sf"/>
</dbReference>
<comment type="catalytic activity">
    <reaction evidence="4">
        <text>L-proline + NAD(+) = (S)-1-pyrroline-5-carboxylate + NADH + 2 H(+)</text>
        <dbReference type="Rhea" id="RHEA:14105"/>
        <dbReference type="ChEBI" id="CHEBI:15378"/>
        <dbReference type="ChEBI" id="CHEBI:17388"/>
        <dbReference type="ChEBI" id="CHEBI:57540"/>
        <dbReference type="ChEBI" id="CHEBI:57945"/>
        <dbReference type="ChEBI" id="CHEBI:60039"/>
        <dbReference type="EC" id="1.5.1.2"/>
    </reaction>
</comment>
<evidence type="ECO:0000256" key="4">
    <source>
        <dbReference type="HAMAP-Rule" id="MF_01925"/>
    </source>
</evidence>
<proteinExistence type="inferred from homology"/>
<dbReference type="Proteomes" id="UP001301442">
    <property type="component" value="Chromosome"/>
</dbReference>
<feature type="domain" description="Pyrroline-5-carboxylate reductase dimerisation" evidence="7">
    <location>
        <begin position="162"/>
        <end position="265"/>
    </location>
</feature>
<keyword evidence="9" id="KW-1185">Reference proteome</keyword>
<evidence type="ECO:0000313" key="8">
    <source>
        <dbReference type="EMBL" id="WOH39292.1"/>
    </source>
</evidence>
<keyword evidence="3 4" id="KW-0560">Oxidoreductase</keyword>
<dbReference type="SUPFAM" id="SSF48179">
    <property type="entry name" value="6-phosphogluconate dehydrogenase C-terminal domain-like"/>
    <property type="match status" value="1"/>
</dbReference>
<gene>
    <name evidence="4 8" type="primary">proC</name>
    <name evidence="8" type="ORF">RI844_08720</name>
</gene>
<keyword evidence="2 4" id="KW-0521">NADP</keyword>
<dbReference type="InterPro" id="IPR008927">
    <property type="entry name" value="6-PGluconate_DH-like_C_sf"/>
</dbReference>
<accession>A0ABZ0GV03</accession>
<dbReference type="Gene3D" id="1.10.3730.10">
    <property type="entry name" value="ProC C-terminal domain-like"/>
    <property type="match status" value="1"/>
</dbReference>
<feature type="domain" description="Pyrroline-5-carboxylate reductase catalytic N-terminal" evidence="6">
    <location>
        <begin position="3"/>
        <end position="98"/>
    </location>
</feature>